<name>A0A318ZCR0_9EURO</name>
<evidence type="ECO:0000313" key="2">
    <source>
        <dbReference type="Proteomes" id="UP000248349"/>
    </source>
</evidence>
<accession>A0A318ZCR0</accession>
<proteinExistence type="predicted"/>
<dbReference type="GeneID" id="37080865"/>
<keyword evidence="2" id="KW-1185">Reference proteome</keyword>
<protein>
    <submittedName>
        <fullName evidence="1">Uncharacterized protein</fullName>
    </submittedName>
</protein>
<dbReference type="EMBL" id="KZ821233">
    <property type="protein sequence ID" value="PYH45169.1"/>
    <property type="molecule type" value="Genomic_DNA"/>
</dbReference>
<dbReference type="STRING" id="1450539.A0A318ZCR0"/>
<organism evidence="1 2">
    <name type="scientific">Aspergillus saccharolyticus JOP 1030-1</name>
    <dbReference type="NCBI Taxonomy" id="1450539"/>
    <lineage>
        <taxon>Eukaryota</taxon>
        <taxon>Fungi</taxon>
        <taxon>Dikarya</taxon>
        <taxon>Ascomycota</taxon>
        <taxon>Pezizomycotina</taxon>
        <taxon>Eurotiomycetes</taxon>
        <taxon>Eurotiomycetidae</taxon>
        <taxon>Eurotiales</taxon>
        <taxon>Aspergillaceae</taxon>
        <taxon>Aspergillus</taxon>
        <taxon>Aspergillus subgen. Circumdati</taxon>
    </lineage>
</organism>
<dbReference type="AlphaFoldDB" id="A0A318ZCR0"/>
<dbReference type="RefSeq" id="XP_025431151.1">
    <property type="nucleotide sequence ID" value="XM_025579636.1"/>
</dbReference>
<evidence type="ECO:0000313" key="1">
    <source>
        <dbReference type="EMBL" id="PYH45169.1"/>
    </source>
</evidence>
<dbReference type="Proteomes" id="UP000248349">
    <property type="component" value="Unassembled WGS sequence"/>
</dbReference>
<gene>
    <name evidence="1" type="ORF">BP01DRAFT_423699</name>
</gene>
<reference evidence="1 2" key="1">
    <citation type="submission" date="2016-12" db="EMBL/GenBank/DDBJ databases">
        <title>The genomes of Aspergillus section Nigri reveals drivers in fungal speciation.</title>
        <authorList>
            <consortium name="DOE Joint Genome Institute"/>
            <person name="Vesth T.C."/>
            <person name="Nybo J."/>
            <person name="Theobald S."/>
            <person name="Brandl J."/>
            <person name="Frisvad J.C."/>
            <person name="Nielsen K.F."/>
            <person name="Lyhne E.K."/>
            <person name="Kogle M.E."/>
            <person name="Kuo A."/>
            <person name="Riley R."/>
            <person name="Clum A."/>
            <person name="Nolan M."/>
            <person name="Lipzen A."/>
            <person name="Salamov A."/>
            <person name="Henrissat B."/>
            <person name="Wiebenga A."/>
            <person name="De Vries R.P."/>
            <person name="Grigoriev I.V."/>
            <person name="Mortensen U.H."/>
            <person name="Andersen M.R."/>
            <person name="Baker S.E."/>
        </authorList>
    </citation>
    <scope>NUCLEOTIDE SEQUENCE [LARGE SCALE GENOMIC DNA]</scope>
    <source>
        <strain evidence="1 2">JOP 1030-1</strain>
    </source>
</reference>
<dbReference type="OrthoDB" id="4187154at2759"/>
<sequence>MELYNFLGSADFISTNKDFSLRMDVSMLIQPLRRNSSVARRTDLKHQLERGMIWVSEASVTRLNLQISAHDASDVLVSAFVPAAGEMLRYSKLWKELGLVLTFKSCQFCDQENPPFFQLSFGIERSLAQPVMLPIANRRVPVSVQTPGSLIPPPHVDTVAVSGITIALHLMPTDLKVQPHSRVPIMPHVSEELYEALGPAFEKPEMDLTSEYALLHNRDMLENSNMEEFMEELEDLDDSQDSTLRSSAPEQQALHELLSKGISHLFIDSNSEQRQIMQGTHTLGQLPSLSKMAPSLFSPGYHTSMSQRSSLITSLVKSMKSMLDLPMHFHQDLTSSLKDIYIPEDFPSTAPDTLDILKTAFWTLAQKQLYEAEASQKLRPWVSLPILPTKTHADESLLEINSMEMDPDWYDHALEQVDLTSDYYLGTEDHLKLSSESQTHSHHSHLPTQIDCVSSVYESWYDSANEDQAAAMSQPGLDNLSLSPWSSSPGPIADLPAFGSGDDMICENL</sequence>